<reference evidence="1 2" key="1">
    <citation type="journal article" date="2018" name="Nat. Ecol. Evol.">
        <title>Shark genomes provide insights into elasmobranch evolution and the origin of vertebrates.</title>
        <authorList>
            <person name="Hara Y"/>
            <person name="Yamaguchi K"/>
            <person name="Onimaru K"/>
            <person name="Kadota M"/>
            <person name="Koyanagi M"/>
            <person name="Keeley SD"/>
            <person name="Tatsumi K"/>
            <person name="Tanaka K"/>
            <person name="Motone F"/>
            <person name="Kageyama Y"/>
            <person name="Nozu R"/>
            <person name="Adachi N"/>
            <person name="Nishimura O"/>
            <person name="Nakagawa R"/>
            <person name="Tanegashima C"/>
            <person name="Kiyatake I"/>
            <person name="Matsumoto R"/>
            <person name="Murakumo K"/>
            <person name="Nishida K"/>
            <person name="Terakita A"/>
            <person name="Kuratani S"/>
            <person name="Sato K"/>
            <person name="Hyodo S Kuraku.S."/>
        </authorList>
    </citation>
    <scope>NUCLEOTIDE SEQUENCE [LARGE SCALE GENOMIC DNA]</scope>
</reference>
<dbReference type="Gene3D" id="3.10.10.10">
    <property type="entry name" value="HIV Type 1 Reverse Transcriptase, subunit A, domain 1"/>
    <property type="match status" value="1"/>
</dbReference>
<evidence type="ECO:0000313" key="1">
    <source>
        <dbReference type="EMBL" id="GCC26568.1"/>
    </source>
</evidence>
<dbReference type="InterPro" id="IPR043502">
    <property type="entry name" value="DNA/RNA_pol_sf"/>
</dbReference>
<dbReference type="Proteomes" id="UP000287033">
    <property type="component" value="Unassembled WGS sequence"/>
</dbReference>
<protein>
    <recommendedName>
        <fullName evidence="3">Reverse transcriptase domain-containing protein</fullName>
    </recommendedName>
</protein>
<organism evidence="1 2">
    <name type="scientific">Chiloscyllium punctatum</name>
    <name type="common">Brownbanded bambooshark</name>
    <name type="synonym">Hemiscyllium punctatum</name>
    <dbReference type="NCBI Taxonomy" id="137246"/>
    <lineage>
        <taxon>Eukaryota</taxon>
        <taxon>Metazoa</taxon>
        <taxon>Chordata</taxon>
        <taxon>Craniata</taxon>
        <taxon>Vertebrata</taxon>
        <taxon>Chondrichthyes</taxon>
        <taxon>Elasmobranchii</taxon>
        <taxon>Galeomorphii</taxon>
        <taxon>Galeoidea</taxon>
        <taxon>Orectolobiformes</taxon>
        <taxon>Hemiscylliidae</taxon>
        <taxon>Chiloscyllium</taxon>
    </lineage>
</organism>
<evidence type="ECO:0000313" key="2">
    <source>
        <dbReference type="Proteomes" id="UP000287033"/>
    </source>
</evidence>
<proteinExistence type="predicted"/>
<evidence type="ECO:0008006" key="3">
    <source>
        <dbReference type="Google" id="ProtNLM"/>
    </source>
</evidence>
<keyword evidence="2" id="KW-1185">Reference proteome</keyword>
<dbReference type="PANTHER" id="PTHR37984">
    <property type="entry name" value="PROTEIN CBG26694"/>
    <property type="match status" value="1"/>
</dbReference>
<dbReference type="AlphaFoldDB" id="A0A401S841"/>
<dbReference type="STRING" id="137246.A0A401S841"/>
<dbReference type="InterPro" id="IPR050951">
    <property type="entry name" value="Retrovirus_Pol_polyprotein"/>
</dbReference>
<dbReference type="OrthoDB" id="775972at2759"/>
<comment type="caution">
    <text evidence="1">The sequence shown here is derived from an EMBL/GenBank/DDBJ whole genome shotgun (WGS) entry which is preliminary data.</text>
</comment>
<dbReference type="EMBL" id="BEZZ01000129">
    <property type="protein sequence ID" value="GCC26568.1"/>
    <property type="molecule type" value="Genomic_DNA"/>
</dbReference>
<sequence>MKGVEITLQLKSKAHAQRLKVLYTIQRKVESELQQLVNLGALEPVITSEWVNPIIPVLKPDGMVRLYGDFKITDNPALSVNQYLLPLIEDLFSGLARRKKFSEVDLSQAYLQMENTKDFQPSLATVTHRGLFHYK</sequence>
<dbReference type="PANTHER" id="PTHR37984:SF13">
    <property type="entry name" value="RIBONUCLEASE H"/>
    <property type="match status" value="1"/>
</dbReference>
<gene>
    <name evidence="1" type="ORF">chiPu_0004985</name>
</gene>
<accession>A0A401S841</accession>
<dbReference type="SUPFAM" id="SSF56672">
    <property type="entry name" value="DNA/RNA polymerases"/>
    <property type="match status" value="1"/>
</dbReference>
<name>A0A401S841_CHIPU</name>
<dbReference type="OMA" id="SKITHSE"/>